<dbReference type="InterPro" id="IPR035965">
    <property type="entry name" value="PAS-like_dom_sf"/>
</dbReference>
<dbReference type="Gene3D" id="3.30.565.10">
    <property type="entry name" value="Histidine kinase-like ATPase, C-terminal domain"/>
    <property type="match status" value="1"/>
</dbReference>
<evidence type="ECO:0000256" key="2">
    <source>
        <dbReference type="ARBA" id="ARBA00012438"/>
    </source>
</evidence>
<dbReference type="SUPFAM" id="SSF55874">
    <property type="entry name" value="ATPase domain of HSP90 chaperone/DNA topoisomerase II/histidine kinase"/>
    <property type="match status" value="1"/>
</dbReference>
<dbReference type="PANTHER" id="PTHR43711:SF1">
    <property type="entry name" value="HISTIDINE KINASE 1"/>
    <property type="match status" value="1"/>
</dbReference>
<dbReference type="EC" id="2.7.13.3" evidence="2"/>
<dbReference type="PRINTS" id="PR00344">
    <property type="entry name" value="BCTRLSENSOR"/>
</dbReference>
<dbReference type="SMART" id="SM00387">
    <property type="entry name" value="HATPase_c"/>
    <property type="match status" value="1"/>
</dbReference>
<dbReference type="CDD" id="cd00082">
    <property type="entry name" value="HisKA"/>
    <property type="match status" value="1"/>
</dbReference>
<evidence type="ECO:0000256" key="5">
    <source>
        <dbReference type="ARBA" id="ARBA00022777"/>
    </source>
</evidence>
<dbReference type="InterPro" id="IPR036890">
    <property type="entry name" value="HATPase_C_sf"/>
</dbReference>
<dbReference type="InterPro" id="IPR003661">
    <property type="entry name" value="HisK_dim/P_dom"/>
</dbReference>
<evidence type="ECO:0000256" key="1">
    <source>
        <dbReference type="ARBA" id="ARBA00000085"/>
    </source>
</evidence>
<evidence type="ECO:0000256" key="3">
    <source>
        <dbReference type="ARBA" id="ARBA00022553"/>
    </source>
</evidence>
<proteinExistence type="predicted"/>
<dbReference type="InterPro" id="IPR005467">
    <property type="entry name" value="His_kinase_dom"/>
</dbReference>
<dbReference type="SUPFAM" id="SSF55785">
    <property type="entry name" value="PYP-like sensor domain (PAS domain)"/>
    <property type="match status" value="2"/>
</dbReference>
<keyword evidence="10" id="KW-1185">Reference proteome</keyword>
<dbReference type="SMART" id="SM00388">
    <property type="entry name" value="HisKA"/>
    <property type="match status" value="1"/>
</dbReference>
<dbReference type="Gene3D" id="3.30.450.20">
    <property type="entry name" value="PAS domain"/>
    <property type="match status" value="2"/>
</dbReference>
<evidence type="ECO:0000313" key="10">
    <source>
        <dbReference type="Proteomes" id="UP000707352"/>
    </source>
</evidence>
<dbReference type="PANTHER" id="PTHR43711">
    <property type="entry name" value="TWO-COMPONENT HISTIDINE KINASE"/>
    <property type="match status" value="1"/>
</dbReference>
<evidence type="ECO:0000256" key="6">
    <source>
        <dbReference type="ARBA" id="ARBA00023012"/>
    </source>
</evidence>
<gene>
    <name evidence="9" type="ORF">HB375_04140</name>
</gene>
<sequence>MGLVAFSTAAALLLLRQKRQSARRERALRAELSALRGADDLAALLMGSERQLLVSWQGRDSEPRFEGDPSIVAEGATAKRALAFGAWLAAGDAGAIDTALEQLKQRGEAFRLTARSLDQRFIAVEGRTIGGRAILRLRDVTGDRAELLNARADLAAARSDLRSMTMLLDSVAYPLWIRDAQDKLVWANQSYLRAVEATDIDDAIARSLELLDQHTRNESTRQRTTGAPYSARVTAVTAGQRSVLDVVERPTAGGSAGIAVDVSELESVRTDLQRQMNAHVRTLDQLPTAVAIFDGSQHLIFSNAAYQRLWGLDAAFLASRPTDSEVLDRLRTARKLPEQADFRAWKADFLNGYHSVEQSETWWHLPDRRTIRVVINPNPQGGVTYLFDDVSERFELESQVNALTQVQSETLDTLKEGVAVFGSDGRLKLHNRAFAEMWNLSADLVAEHPHIDAIIKAGRLLAPQEEAWIDIRGAVAGLADMRMGLSCRMERNDGTALDCTAQPLPDGATLLTFIDVTASVNVERALTERNEALERASRLRDDFVHHVSYELRSPLTNVIGFTQLLGDESMGALNPRQREYTDHITRSAAALLAMLNDILDLASIDTGSLELVPEIVDIRSTIEAAMRGLEDRLAESALLVTIDAPDDIGSFVADGKRVRQVLFNLLSNAVGFSAPGQTIRVRAQKIGGEVIFDVQDQGRGMPPEIKARVFERFESHTLGTRHRGVGLGLAIVRSFVELHGGRVELSSAPGQGTTVTCIFPNERQETPFDGRSARNAAPPLAAE</sequence>
<organism evidence="9 10">
    <name type="scientific">Microvirga terricola</name>
    <dbReference type="NCBI Taxonomy" id="2719797"/>
    <lineage>
        <taxon>Bacteria</taxon>
        <taxon>Pseudomonadati</taxon>
        <taxon>Pseudomonadota</taxon>
        <taxon>Alphaproteobacteria</taxon>
        <taxon>Hyphomicrobiales</taxon>
        <taxon>Methylobacteriaceae</taxon>
        <taxon>Microvirga</taxon>
    </lineage>
</organism>
<dbReference type="InterPro" id="IPR050736">
    <property type="entry name" value="Sensor_HK_Regulatory"/>
</dbReference>
<dbReference type="PROSITE" id="PS50109">
    <property type="entry name" value="HIS_KIN"/>
    <property type="match status" value="1"/>
</dbReference>
<feature type="region of interest" description="Disordered" evidence="7">
    <location>
        <begin position="761"/>
        <end position="783"/>
    </location>
</feature>
<keyword evidence="3" id="KW-0597">Phosphoprotein</keyword>
<dbReference type="Proteomes" id="UP000707352">
    <property type="component" value="Unassembled WGS sequence"/>
</dbReference>
<accession>A0ABX0V7H8</accession>
<comment type="caution">
    <text evidence="9">The sequence shown here is derived from an EMBL/GenBank/DDBJ whole genome shotgun (WGS) entry which is preliminary data.</text>
</comment>
<dbReference type="CDD" id="cd00075">
    <property type="entry name" value="HATPase"/>
    <property type="match status" value="1"/>
</dbReference>
<keyword evidence="6" id="KW-0902">Two-component regulatory system</keyword>
<dbReference type="Pfam" id="PF02518">
    <property type="entry name" value="HATPase_c"/>
    <property type="match status" value="1"/>
</dbReference>
<comment type="catalytic activity">
    <reaction evidence="1">
        <text>ATP + protein L-histidine = ADP + protein N-phospho-L-histidine.</text>
        <dbReference type="EC" id="2.7.13.3"/>
    </reaction>
</comment>
<keyword evidence="5" id="KW-0418">Kinase</keyword>
<feature type="compositionally biased region" description="Basic and acidic residues" evidence="7">
    <location>
        <begin position="762"/>
        <end position="772"/>
    </location>
</feature>
<keyword evidence="4" id="KW-0808">Transferase</keyword>
<dbReference type="InterPro" id="IPR003594">
    <property type="entry name" value="HATPase_dom"/>
</dbReference>
<evidence type="ECO:0000259" key="8">
    <source>
        <dbReference type="PROSITE" id="PS50109"/>
    </source>
</evidence>
<dbReference type="EMBL" id="JAATJS010000001">
    <property type="protein sequence ID" value="NIX75805.1"/>
    <property type="molecule type" value="Genomic_DNA"/>
</dbReference>
<name>A0ABX0V7H8_9HYPH</name>
<reference evidence="9 10" key="1">
    <citation type="submission" date="2020-03" db="EMBL/GenBank/DDBJ databases">
        <title>The genome sequence of Microvirga sp. c23x22.</title>
        <authorList>
            <person name="Zhang X."/>
        </authorList>
    </citation>
    <scope>NUCLEOTIDE SEQUENCE [LARGE SCALE GENOMIC DNA]</scope>
    <source>
        <strain evidence="10">c23x22</strain>
    </source>
</reference>
<feature type="domain" description="Histidine kinase" evidence="8">
    <location>
        <begin position="546"/>
        <end position="763"/>
    </location>
</feature>
<dbReference type="InterPro" id="IPR004358">
    <property type="entry name" value="Sig_transdc_His_kin-like_C"/>
</dbReference>
<dbReference type="InterPro" id="IPR036097">
    <property type="entry name" value="HisK_dim/P_sf"/>
</dbReference>
<evidence type="ECO:0000256" key="4">
    <source>
        <dbReference type="ARBA" id="ARBA00022679"/>
    </source>
</evidence>
<dbReference type="Pfam" id="PF00512">
    <property type="entry name" value="HisKA"/>
    <property type="match status" value="1"/>
</dbReference>
<dbReference type="SUPFAM" id="SSF47384">
    <property type="entry name" value="Homodimeric domain of signal transducing histidine kinase"/>
    <property type="match status" value="1"/>
</dbReference>
<evidence type="ECO:0000256" key="7">
    <source>
        <dbReference type="SAM" id="MobiDB-lite"/>
    </source>
</evidence>
<dbReference type="Gene3D" id="1.10.287.130">
    <property type="match status" value="1"/>
</dbReference>
<protein>
    <recommendedName>
        <fullName evidence="2">histidine kinase</fullName>
        <ecNumber evidence="2">2.7.13.3</ecNumber>
    </recommendedName>
</protein>
<dbReference type="Pfam" id="PF12860">
    <property type="entry name" value="PAS_7"/>
    <property type="match status" value="2"/>
</dbReference>
<evidence type="ECO:0000313" key="9">
    <source>
        <dbReference type="EMBL" id="NIX75805.1"/>
    </source>
</evidence>